<dbReference type="PROSITE" id="PS51192">
    <property type="entry name" value="HELICASE_ATP_BIND_1"/>
    <property type="match status" value="1"/>
</dbReference>
<dbReference type="InterPro" id="IPR036670">
    <property type="entry name" value="SecA_X-link_sf"/>
</dbReference>
<dbReference type="Pfam" id="PF01043">
    <property type="entry name" value="SecA_PP_bind"/>
    <property type="match status" value="1"/>
</dbReference>
<keyword evidence="8 12" id="KW-0653">Protein transport</keyword>
<organism evidence="17 18">
    <name type="scientific">Mycolicibacterium frederiksbergense</name>
    <dbReference type="NCBI Taxonomy" id="117567"/>
    <lineage>
        <taxon>Bacteria</taxon>
        <taxon>Bacillati</taxon>
        <taxon>Actinomycetota</taxon>
        <taxon>Actinomycetes</taxon>
        <taxon>Mycobacteriales</taxon>
        <taxon>Mycobacteriaceae</taxon>
        <taxon>Mycolicibacterium</taxon>
    </lineage>
</organism>
<evidence type="ECO:0000256" key="2">
    <source>
        <dbReference type="ARBA" id="ARBA00007650"/>
    </source>
</evidence>
<evidence type="ECO:0000259" key="16">
    <source>
        <dbReference type="PROSITE" id="PS51196"/>
    </source>
</evidence>
<evidence type="ECO:0000256" key="7">
    <source>
        <dbReference type="ARBA" id="ARBA00022840"/>
    </source>
</evidence>
<keyword evidence="18" id="KW-1185">Reference proteome</keyword>
<evidence type="ECO:0000313" key="17">
    <source>
        <dbReference type="EMBL" id="MDH6196750.1"/>
    </source>
</evidence>
<dbReference type="InterPro" id="IPR036266">
    <property type="entry name" value="SecA_Wing/Scaffold_sf"/>
</dbReference>
<feature type="binding site" evidence="12">
    <location>
        <position position="490"/>
    </location>
    <ligand>
        <name>ATP</name>
        <dbReference type="ChEBI" id="CHEBI:30616"/>
    </ligand>
</feature>
<dbReference type="InterPro" id="IPR014001">
    <property type="entry name" value="Helicase_ATP-bd"/>
</dbReference>
<dbReference type="Gene3D" id="3.90.1440.10">
    <property type="entry name" value="SecA, preprotein cross-linking domain"/>
    <property type="match status" value="1"/>
</dbReference>
<keyword evidence="5 12" id="KW-0963">Cytoplasm</keyword>
<dbReference type="PROSITE" id="PS01312">
    <property type="entry name" value="SECA"/>
    <property type="match status" value="1"/>
</dbReference>
<dbReference type="SUPFAM" id="SSF52540">
    <property type="entry name" value="P-loop containing nucleoside triphosphate hydrolases"/>
    <property type="match status" value="2"/>
</dbReference>
<evidence type="ECO:0000256" key="14">
    <source>
        <dbReference type="SAM" id="MobiDB-lite"/>
    </source>
</evidence>
<comment type="function">
    <text evidence="12">Part of the Sec protein translocase complex. Interacts with the SecYEG preprotein conducting channel. Has a central role in coupling the hydrolysis of ATP to the transfer of proteins into and across the cell membrane, serving as an ATP-driven molecular motor driving the stepwise translocation of polypeptide chains across the membrane.</text>
</comment>
<reference evidence="17 18" key="1">
    <citation type="submission" date="2023-04" db="EMBL/GenBank/DDBJ databases">
        <title>Forest soil microbial communities from Buena Vista Peninsula, Colon Province, Panama.</title>
        <authorList>
            <person name="Bouskill N."/>
        </authorList>
    </citation>
    <scope>NUCLEOTIDE SEQUENCE [LARGE SCALE GENOMIC DNA]</scope>
    <source>
        <strain evidence="17 18">AC80</strain>
    </source>
</reference>
<name>A0ABT6L358_9MYCO</name>
<keyword evidence="7 12" id="KW-0067">ATP-binding</keyword>
<dbReference type="Proteomes" id="UP001160130">
    <property type="component" value="Unassembled WGS sequence"/>
</dbReference>
<dbReference type="Pfam" id="PF07517">
    <property type="entry name" value="SecA_DEAD"/>
    <property type="match status" value="1"/>
</dbReference>
<dbReference type="RefSeq" id="WP_280833359.1">
    <property type="nucleotide sequence ID" value="NZ_JARXVE010000005.1"/>
</dbReference>
<evidence type="ECO:0000259" key="15">
    <source>
        <dbReference type="PROSITE" id="PS51192"/>
    </source>
</evidence>
<feature type="compositionally biased region" description="Basic and acidic residues" evidence="14">
    <location>
        <begin position="928"/>
        <end position="937"/>
    </location>
</feature>
<protein>
    <recommendedName>
        <fullName evidence="12 13">Protein translocase subunit SecA</fullName>
        <ecNumber evidence="12">7.4.2.8</ecNumber>
    </recommendedName>
</protein>
<dbReference type="InterPro" id="IPR011116">
    <property type="entry name" value="SecA_Wing/Scaffold"/>
</dbReference>
<evidence type="ECO:0000256" key="10">
    <source>
        <dbReference type="ARBA" id="ARBA00023010"/>
    </source>
</evidence>
<dbReference type="InterPro" id="IPR020937">
    <property type="entry name" value="SecA_CS"/>
</dbReference>
<accession>A0ABT6L358</accession>
<keyword evidence="10 12" id="KW-0811">Translocation</keyword>
<proteinExistence type="inferred from homology"/>
<comment type="subcellular location">
    <subcellularLocation>
        <location evidence="12">Cell membrane</location>
        <topology evidence="12">Peripheral membrane protein</topology>
        <orientation evidence="12">Cytoplasmic side</orientation>
    </subcellularLocation>
    <subcellularLocation>
        <location evidence="12">Cytoplasm</location>
    </subcellularLocation>
    <subcellularLocation>
        <location evidence="1">Membrane</location>
        <topology evidence="1">Peripheral membrane protein</topology>
    </subcellularLocation>
    <text evidence="12">Distribution is 50-50.</text>
</comment>
<sequence length="952" mass="105970">MLSKLLRLGEGRMVKRLKKVADYVDTLSDDVEKLSDAELRAKTDQFKKRIADGEDLDDLLPEAFAVAREAAWRVLSQKHFEVQIMGGAALHYGNVAEMKTGEGKTLTAVLPAYLNALSGKGVHVVTVNDYLAKRDSEWMGRVHRFLGLDVGVILSGLTPEERRTAYAADITYGTNNEFGFDYLRDNMAHSTEDMVQRGHNFAVVDEVDSILIDEARTPLIISGPADGASNWYTEFARLAPLMKKDVHYEVDIKKRTIGVHEVGVEFVEDQLGIENLYEAANSPLVSYLNNAIKAKELFERDKEYIVRNGEVLIVDEFTGRVLLGRRYNEGMHQAIEAKEHVEIKAENQTLATITLQNYFRLYSKLSGMTGTAETEAAELHEIYKLGVVPIPTNRPMVRQDQSDLIYKTEEAKYIAVVDDVSERYEKGQPVLIGTTSVERSEYLSRQFTKRKIPHNVLNAKYHEQEAGIIAEAGRLGAITVATNMAGRGTDIVLGGNADFLADKRLREKGLDPVETAEDYESAWDDTLTTIKNETSAEAEKVVAAGGLYVLGTERHESRRIDNQLRGRSGRQGDPGESRFYLSLGDELMRRFNGETLESLLNRLNLPDDVPIEAKMVSRAIKSAQTQVEQQNFEVRKNVLKYDEVMNQQRKVIYKERRMILEGENLQQQAHDMLVDVITAYVDGATAEGYAEDWDLAKLWDALKTLYPVGIDHHDLVDSDAVGEAGELTREELLDTLTKDAERAYAEREKQLEEIAGEGAMRQLERNVLLNVIDRKWREHLYEMDYLKEGIGLRAMAQRDPLVEYQREGYDMFVGMLDALKEESVGFLFNVQVEAAPAAPVVAPVAAPSGLAEFAAAAAAMASDAAKASDAESGAVATKERPQPAPALRAKGIDNEAPQLTYTGPSEDGTAEVQRSGGGGRHAAPSGGTRRERREAARRQSKTGRPTKSHRKS</sequence>
<keyword evidence="6 12" id="KW-0547">Nucleotide-binding</keyword>
<feature type="region of interest" description="Disordered" evidence="14">
    <location>
        <begin position="871"/>
        <end position="952"/>
    </location>
</feature>
<feature type="binding site" evidence="12">
    <location>
        <position position="83"/>
    </location>
    <ligand>
        <name>ATP</name>
        <dbReference type="ChEBI" id="CHEBI:30616"/>
    </ligand>
</feature>
<dbReference type="InterPro" id="IPR011130">
    <property type="entry name" value="SecA_preprotein_X-link_dom"/>
</dbReference>
<evidence type="ECO:0000256" key="4">
    <source>
        <dbReference type="ARBA" id="ARBA00022475"/>
    </source>
</evidence>
<dbReference type="InterPro" id="IPR027417">
    <property type="entry name" value="P-loop_NTPase"/>
</dbReference>
<evidence type="ECO:0000256" key="3">
    <source>
        <dbReference type="ARBA" id="ARBA00022448"/>
    </source>
</evidence>
<feature type="domain" description="SecA family profile" evidence="16">
    <location>
        <begin position="1"/>
        <end position="612"/>
    </location>
</feature>
<dbReference type="InterPro" id="IPR014018">
    <property type="entry name" value="SecA_motor_DEAD"/>
</dbReference>
<evidence type="ECO:0000256" key="1">
    <source>
        <dbReference type="ARBA" id="ARBA00004170"/>
    </source>
</evidence>
<dbReference type="Gene3D" id="3.40.50.300">
    <property type="entry name" value="P-loop containing nucleotide triphosphate hydrolases"/>
    <property type="match status" value="2"/>
</dbReference>
<feature type="compositionally biased region" description="Basic residues" evidence="14">
    <location>
        <begin position="938"/>
        <end position="952"/>
    </location>
</feature>
<evidence type="ECO:0000256" key="5">
    <source>
        <dbReference type="ARBA" id="ARBA00022490"/>
    </source>
</evidence>
<dbReference type="PANTHER" id="PTHR30612:SF0">
    <property type="entry name" value="CHLOROPLAST PROTEIN-TRANSPORTING ATPASE"/>
    <property type="match status" value="1"/>
</dbReference>
<evidence type="ECO:0000256" key="8">
    <source>
        <dbReference type="ARBA" id="ARBA00022927"/>
    </source>
</evidence>
<dbReference type="SUPFAM" id="SSF81886">
    <property type="entry name" value="Helical scaffold and wing domains of SecA"/>
    <property type="match status" value="1"/>
</dbReference>
<dbReference type="CDD" id="cd17928">
    <property type="entry name" value="DEXDc_SecA"/>
    <property type="match status" value="1"/>
</dbReference>
<comment type="subunit">
    <text evidence="12">Monomer and homodimer. Part of the essential Sec protein translocation apparatus which comprises SecA, SecYEG and auxiliary proteins SecDF. Other proteins may also be involved.</text>
</comment>
<dbReference type="PRINTS" id="PR00906">
    <property type="entry name" value="SECA"/>
</dbReference>
<dbReference type="SUPFAM" id="SSF81767">
    <property type="entry name" value="Pre-protein crosslinking domain of SecA"/>
    <property type="match status" value="1"/>
</dbReference>
<evidence type="ECO:0000256" key="13">
    <source>
        <dbReference type="RuleBase" id="RU003874"/>
    </source>
</evidence>
<dbReference type="InterPro" id="IPR000185">
    <property type="entry name" value="SecA"/>
</dbReference>
<feature type="binding site" evidence="12">
    <location>
        <begin position="101"/>
        <end position="105"/>
    </location>
    <ligand>
        <name>ATP</name>
        <dbReference type="ChEBI" id="CHEBI:30616"/>
    </ligand>
</feature>
<dbReference type="PANTHER" id="PTHR30612">
    <property type="entry name" value="SECA INNER MEMBRANE COMPONENT OF SEC PROTEIN SECRETION SYSTEM"/>
    <property type="match status" value="1"/>
</dbReference>
<evidence type="ECO:0000256" key="9">
    <source>
        <dbReference type="ARBA" id="ARBA00022967"/>
    </source>
</evidence>
<dbReference type="SMART" id="SM00957">
    <property type="entry name" value="SecA_DEAD"/>
    <property type="match status" value="1"/>
</dbReference>
<keyword evidence="11 12" id="KW-0472">Membrane</keyword>
<evidence type="ECO:0000313" key="18">
    <source>
        <dbReference type="Proteomes" id="UP001160130"/>
    </source>
</evidence>
<dbReference type="EMBL" id="JARXVE010000005">
    <property type="protein sequence ID" value="MDH6196750.1"/>
    <property type="molecule type" value="Genomic_DNA"/>
</dbReference>
<dbReference type="Gene3D" id="1.10.3060.10">
    <property type="entry name" value="Helical scaffold and wing domains of SecA"/>
    <property type="match status" value="1"/>
</dbReference>
<dbReference type="Pfam" id="PF07516">
    <property type="entry name" value="SecA_SW"/>
    <property type="match status" value="1"/>
</dbReference>
<keyword evidence="4 12" id="KW-1003">Cell membrane</keyword>
<evidence type="ECO:0000256" key="11">
    <source>
        <dbReference type="ARBA" id="ARBA00023136"/>
    </source>
</evidence>
<dbReference type="NCBIfam" id="TIGR00963">
    <property type="entry name" value="secA"/>
    <property type="match status" value="1"/>
</dbReference>
<comment type="caution">
    <text evidence="17">The sequence shown here is derived from an EMBL/GenBank/DDBJ whole genome shotgun (WGS) entry which is preliminary data.</text>
</comment>
<dbReference type="HAMAP" id="MF_01382">
    <property type="entry name" value="SecA"/>
    <property type="match status" value="1"/>
</dbReference>
<evidence type="ECO:0000256" key="6">
    <source>
        <dbReference type="ARBA" id="ARBA00022741"/>
    </source>
</evidence>
<dbReference type="NCBIfam" id="NF009538">
    <property type="entry name" value="PRK12904.1"/>
    <property type="match status" value="1"/>
</dbReference>
<evidence type="ECO:0000256" key="12">
    <source>
        <dbReference type="HAMAP-Rule" id="MF_01382"/>
    </source>
</evidence>
<dbReference type="EC" id="7.4.2.8" evidence="12"/>
<dbReference type="PROSITE" id="PS51196">
    <property type="entry name" value="SECA_MOTOR_DEAD"/>
    <property type="match status" value="1"/>
</dbReference>
<dbReference type="SMART" id="SM00958">
    <property type="entry name" value="SecA_PP_bind"/>
    <property type="match status" value="1"/>
</dbReference>
<comment type="catalytic activity">
    <reaction evidence="12">
        <text>ATP + H2O + cellular proteinSide 1 = ADP + phosphate + cellular proteinSide 2.</text>
        <dbReference type="EC" id="7.4.2.8"/>
    </reaction>
</comment>
<keyword evidence="9 12" id="KW-1278">Translocase</keyword>
<keyword evidence="3 12" id="KW-0813">Transport</keyword>
<feature type="domain" description="Helicase ATP-binding" evidence="15">
    <location>
        <begin position="85"/>
        <end position="223"/>
    </location>
</feature>
<dbReference type="InterPro" id="IPR044722">
    <property type="entry name" value="SecA_SF2_C"/>
</dbReference>
<gene>
    <name evidence="12" type="primary">secA</name>
    <name evidence="17" type="ORF">M2272_003403</name>
</gene>
<comment type="similarity">
    <text evidence="2 12 13">Belongs to the SecA family.</text>
</comment>
<dbReference type="CDD" id="cd18803">
    <property type="entry name" value="SF2_C_secA"/>
    <property type="match status" value="1"/>
</dbReference>
<dbReference type="Pfam" id="PF21090">
    <property type="entry name" value="P-loop_SecA"/>
    <property type="match status" value="1"/>
</dbReference>
<dbReference type="InterPro" id="IPR011115">
    <property type="entry name" value="SecA_DEAD"/>
</dbReference>